<sequence>MEIFKTGGGNPNVQDFTDYEEKILNHILLSVDRLLSENDCDNNGLSKNNGFRMNLLIKNSNLGTTLQTREQNQRKDSAIASVSEALCTDNPIRVVVWKQACALQEGDDVSRLFMCSKHFKPEDYVEPNAPKFGGKLRLKPNVFPSVSVPNKINETTGNFKDSTLEETKDATLELSLIVDVEPSCSYEKEPDEDQYNEVFEKYLGEQKVRNEIPESKKQIDKRGEKRSECELENKSEIRKDFCLALSNAQFNINWSQDEIYNYLIELFRPNLDDTPFELMVPINRRLIKISLPKGENLNGKSLKEIFRQKVVYVRTLHEIVRDELETTLTEEDHTLDNDIPTSSAKRNNMNFVIIACLVAVASAARLESTYLPPSSAASAGGQGLSAPFREVPVNHFAASSAYKQISSAPIAQAAHASYPQAVYQEKYYPAQHQYNILRYENLNDGYGSYSYGYDTENHINVQESGQLKNIGTEHEANSVQGSYSYKGPDGKDYTVEYIADENGFQARGAHLPTPPPIPEAILKSLQLNAASSSDNDDGQYREAASSKQYIPPQKPAFDRYQGYNY</sequence>
<dbReference type="InterPro" id="IPR050468">
    <property type="entry name" value="Cuticle_Struct_Prot"/>
</dbReference>
<dbReference type="AlphaFoldDB" id="A0AAN7PD42"/>
<dbReference type="Proteomes" id="UP001353858">
    <property type="component" value="Unassembled WGS sequence"/>
</dbReference>
<evidence type="ECO:0000313" key="5">
    <source>
        <dbReference type="Proteomes" id="UP001353858"/>
    </source>
</evidence>
<gene>
    <name evidence="4" type="ORF">RN001_006033</name>
</gene>
<evidence type="ECO:0000256" key="1">
    <source>
        <dbReference type="ARBA" id="ARBA00022460"/>
    </source>
</evidence>
<organism evidence="4 5">
    <name type="scientific">Aquatica leii</name>
    <dbReference type="NCBI Taxonomy" id="1421715"/>
    <lineage>
        <taxon>Eukaryota</taxon>
        <taxon>Metazoa</taxon>
        <taxon>Ecdysozoa</taxon>
        <taxon>Arthropoda</taxon>
        <taxon>Hexapoda</taxon>
        <taxon>Insecta</taxon>
        <taxon>Pterygota</taxon>
        <taxon>Neoptera</taxon>
        <taxon>Endopterygota</taxon>
        <taxon>Coleoptera</taxon>
        <taxon>Polyphaga</taxon>
        <taxon>Elateriformia</taxon>
        <taxon>Elateroidea</taxon>
        <taxon>Lampyridae</taxon>
        <taxon>Luciolinae</taxon>
        <taxon>Aquatica</taxon>
    </lineage>
</organism>
<evidence type="ECO:0000256" key="3">
    <source>
        <dbReference type="SAM" id="MobiDB-lite"/>
    </source>
</evidence>
<evidence type="ECO:0000313" key="4">
    <source>
        <dbReference type="EMBL" id="KAK4882714.1"/>
    </source>
</evidence>
<dbReference type="PRINTS" id="PR00947">
    <property type="entry name" value="CUTICLE"/>
</dbReference>
<dbReference type="Pfam" id="PF00379">
    <property type="entry name" value="Chitin_bind_4"/>
    <property type="match status" value="1"/>
</dbReference>
<protein>
    <submittedName>
        <fullName evidence="4">Uncharacterized protein</fullName>
    </submittedName>
</protein>
<feature type="region of interest" description="Disordered" evidence="3">
    <location>
        <begin position="529"/>
        <end position="565"/>
    </location>
</feature>
<keyword evidence="5" id="KW-1185">Reference proteome</keyword>
<accession>A0AAN7PD42</accession>
<dbReference type="PANTHER" id="PTHR10380">
    <property type="entry name" value="CUTICLE PROTEIN"/>
    <property type="match status" value="1"/>
</dbReference>
<keyword evidence="1 2" id="KW-0193">Cuticle</keyword>
<comment type="caution">
    <text evidence="4">The sequence shown here is derived from an EMBL/GenBank/DDBJ whole genome shotgun (WGS) entry which is preliminary data.</text>
</comment>
<dbReference type="GO" id="GO:0062129">
    <property type="term" value="C:chitin-based extracellular matrix"/>
    <property type="evidence" value="ECO:0007669"/>
    <property type="project" value="TreeGrafter"/>
</dbReference>
<name>A0AAN7PD42_9COLE</name>
<proteinExistence type="predicted"/>
<evidence type="ECO:0000256" key="2">
    <source>
        <dbReference type="PROSITE-ProRule" id="PRU00497"/>
    </source>
</evidence>
<dbReference type="PROSITE" id="PS51155">
    <property type="entry name" value="CHIT_BIND_RR_2"/>
    <property type="match status" value="1"/>
</dbReference>
<dbReference type="InterPro" id="IPR031311">
    <property type="entry name" value="CHIT_BIND_RR_consensus"/>
</dbReference>
<dbReference type="GO" id="GO:0008010">
    <property type="term" value="F:structural constituent of chitin-based larval cuticle"/>
    <property type="evidence" value="ECO:0007669"/>
    <property type="project" value="TreeGrafter"/>
</dbReference>
<dbReference type="SUPFAM" id="SSF57716">
    <property type="entry name" value="Glucocorticoid receptor-like (DNA-binding domain)"/>
    <property type="match status" value="1"/>
</dbReference>
<dbReference type="PANTHER" id="PTHR10380:SF173">
    <property type="entry name" value="CUTICULAR PROTEIN 47EF, ISOFORM C-RELATED"/>
    <property type="match status" value="1"/>
</dbReference>
<dbReference type="InterPro" id="IPR000618">
    <property type="entry name" value="Insect_cuticle"/>
</dbReference>
<dbReference type="PROSITE" id="PS00233">
    <property type="entry name" value="CHIT_BIND_RR_1"/>
    <property type="match status" value="1"/>
</dbReference>
<reference evidence="5" key="1">
    <citation type="submission" date="2023-01" db="EMBL/GenBank/DDBJ databases">
        <title>Key to firefly adult light organ development and bioluminescence: homeobox transcription factors regulate luciferase expression and transportation to peroxisome.</title>
        <authorList>
            <person name="Fu X."/>
        </authorList>
    </citation>
    <scope>NUCLEOTIDE SEQUENCE [LARGE SCALE GENOMIC DNA]</scope>
</reference>
<dbReference type="EMBL" id="JARPUR010000002">
    <property type="protein sequence ID" value="KAK4882714.1"/>
    <property type="molecule type" value="Genomic_DNA"/>
</dbReference>